<evidence type="ECO:0000313" key="8">
    <source>
        <dbReference type="Proteomes" id="UP000440096"/>
    </source>
</evidence>
<evidence type="ECO:0000313" key="7">
    <source>
        <dbReference type="EMBL" id="MTD59427.1"/>
    </source>
</evidence>
<dbReference type="SUPFAM" id="SSF48576">
    <property type="entry name" value="Terpenoid synthases"/>
    <property type="match status" value="1"/>
</dbReference>
<sequence length="320" mass="34685">MDFLDSKASVFTDPPALARVFRGIRDFVLSGGKRLRPLFCYQGWRGAGGTDDEEGVVVAAASLELFHAFALIHDDIMDGATMRRGRPSLHRVLGQPLGILSGDLCLTWSQEMLDTCRLPVQRIREAQSVRHQMHTELMTGQALDLLEETANGSLSEALTIVRYKTGKYTVERPLQIGAVLAGGKPAVLRAYTDFGIPLGEAFQLRDDLLGAFGDPTVTGKSIMDDLREGKSTVLIAVARREATSEQADRIRALYGKPDLDEREAETLREVITDTGAPAVVEQMIAQRTERALTALDGAPIADDVRVQLGALAGAATARVA</sequence>
<gene>
    <name evidence="7" type="ORF">GKO32_36405</name>
</gene>
<dbReference type="InterPro" id="IPR008949">
    <property type="entry name" value="Isoprenoid_synthase_dom_sf"/>
</dbReference>
<evidence type="ECO:0000256" key="3">
    <source>
        <dbReference type="ARBA" id="ARBA00022679"/>
    </source>
</evidence>
<evidence type="ECO:0000256" key="2">
    <source>
        <dbReference type="ARBA" id="ARBA00006706"/>
    </source>
</evidence>
<evidence type="ECO:0000256" key="4">
    <source>
        <dbReference type="ARBA" id="ARBA00022723"/>
    </source>
</evidence>
<keyword evidence="4" id="KW-0479">Metal-binding</keyword>
<protein>
    <submittedName>
        <fullName evidence="7">Polyprenyl synthetase family protein</fullName>
    </submittedName>
</protein>
<keyword evidence="8" id="KW-1185">Reference proteome</keyword>
<keyword evidence="3 6" id="KW-0808">Transferase</keyword>
<comment type="caution">
    <text evidence="7">The sequence shown here is derived from an EMBL/GenBank/DDBJ whole genome shotgun (WGS) entry which is preliminary data.</text>
</comment>
<dbReference type="SFLD" id="SFLDG01017">
    <property type="entry name" value="Polyprenyl_Transferase_Like"/>
    <property type="match status" value="1"/>
</dbReference>
<dbReference type="Gene3D" id="1.10.600.10">
    <property type="entry name" value="Farnesyl Diphosphate Synthase"/>
    <property type="match status" value="1"/>
</dbReference>
<comment type="cofactor">
    <cofactor evidence="1">
        <name>Mg(2+)</name>
        <dbReference type="ChEBI" id="CHEBI:18420"/>
    </cofactor>
</comment>
<dbReference type="PANTHER" id="PTHR12001">
    <property type="entry name" value="GERANYLGERANYL PYROPHOSPHATE SYNTHASE"/>
    <property type="match status" value="1"/>
</dbReference>
<dbReference type="GO" id="GO:0046872">
    <property type="term" value="F:metal ion binding"/>
    <property type="evidence" value="ECO:0007669"/>
    <property type="project" value="UniProtKB-KW"/>
</dbReference>
<dbReference type="SFLD" id="SFLDS00005">
    <property type="entry name" value="Isoprenoid_Synthase_Type_I"/>
    <property type="match status" value="1"/>
</dbReference>
<dbReference type="InterPro" id="IPR000092">
    <property type="entry name" value="Polyprenyl_synt"/>
</dbReference>
<dbReference type="Proteomes" id="UP000440096">
    <property type="component" value="Unassembled WGS sequence"/>
</dbReference>
<dbReference type="InterPro" id="IPR033749">
    <property type="entry name" value="Polyprenyl_synt_CS"/>
</dbReference>
<dbReference type="PROSITE" id="PS00444">
    <property type="entry name" value="POLYPRENYL_SYNTHASE_2"/>
    <property type="match status" value="1"/>
</dbReference>
<dbReference type="PANTHER" id="PTHR12001:SF85">
    <property type="entry name" value="SHORT CHAIN ISOPRENYL DIPHOSPHATE SYNTHASE"/>
    <property type="match status" value="1"/>
</dbReference>
<dbReference type="Pfam" id="PF00348">
    <property type="entry name" value="polyprenyl_synt"/>
    <property type="match status" value="1"/>
</dbReference>
<dbReference type="GO" id="GO:0004659">
    <property type="term" value="F:prenyltransferase activity"/>
    <property type="evidence" value="ECO:0007669"/>
    <property type="project" value="InterPro"/>
</dbReference>
<evidence type="ECO:0000256" key="6">
    <source>
        <dbReference type="RuleBase" id="RU004466"/>
    </source>
</evidence>
<dbReference type="PROSITE" id="PS00723">
    <property type="entry name" value="POLYPRENYL_SYNTHASE_1"/>
    <property type="match status" value="1"/>
</dbReference>
<dbReference type="AlphaFoldDB" id="A0A6N7ZCT7"/>
<dbReference type="GO" id="GO:0008299">
    <property type="term" value="P:isoprenoid biosynthetic process"/>
    <property type="evidence" value="ECO:0007669"/>
    <property type="project" value="InterPro"/>
</dbReference>
<proteinExistence type="inferred from homology"/>
<dbReference type="CDD" id="cd00685">
    <property type="entry name" value="Trans_IPPS_HT"/>
    <property type="match status" value="1"/>
</dbReference>
<dbReference type="EMBL" id="WMBA01000103">
    <property type="protein sequence ID" value="MTD59427.1"/>
    <property type="molecule type" value="Genomic_DNA"/>
</dbReference>
<evidence type="ECO:0000256" key="5">
    <source>
        <dbReference type="ARBA" id="ARBA00022842"/>
    </source>
</evidence>
<organism evidence="7 8">
    <name type="scientific">Amycolatopsis pithecellobii</name>
    <dbReference type="NCBI Taxonomy" id="664692"/>
    <lineage>
        <taxon>Bacteria</taxon>
        <taxon>Bacillati</taxon>
        <taxon>Actinomycetota</taxon>
        <taxon>Actinomycetes</taxon>
        <taxon>Pseudonocardiales</taxon>
        <taxon>Pseudonocardiaceae</taxon>
        <taxon>Amycolatopsis</taxon>
    </lineage>
</organism>
<comment type="similarity">
    <text evidence="2 6">Belongs to the FPP/GGPP synthase family.</text>
</comment>
<accession>A0A6N7ZCT7</accession>
<reference evidence="7 8" key="1">
    <citation type="submission" date="2019-11" db="EMBL/GenBank/DDBJ databases">
        <title>Draft genome of Amycolatopsis RM579.</title>
        <authorList>
            <person name="Duangmal K."/>
            <person name="Mingma R."/>
        </authorList>
    </citation>
    <scope>NUCLEOTIDE SEQUENCE [LARGE SCALE GENOMIC DNA]</scope>
    <source>
        <strain evidence="7 8">RM579</strain>
    </source>
</reference>
<keyword evidence="5" id="KW-0460">Magnesium</keyword>
<evidence type="ECO:0000256" key="1">
    <source>
        <dbReference type="ARBA" id="ARBA00001946"/>
    </source>
</evidence>
<name>A0A6N7ZCT7_9PSEU</name>
<dbReference type="OrthoDB" id="4497239at2"/>